<name>A0A174NBV5_9FIRM</name>
<sequence>MKVWLKAGVIIFYVLGYCFLRKRMRRDIVKLFKAYMLLMIFLLSLLPEPFILKHLGVTLRADTLVLWMAGIEAVDAWDEYKREKNRNKSNHDSGVKKNGKSKKETRV</sequence>
<evidence type="ECO:0000313" key="3">
    <source>
        <dbReference type="EMBL" id="CUP43920.1"/>
    </source>
</evidence>
<proteinExistence type="predicted"/>
<dbReference type="RefSeq" id="WP_055282559.1">
    <property type="nucleotide sequence ID" value="NZ_CZAY01000007.1"/>
</dbReference>
<feature type="region of interest" description="Disordered" evidence="1">
    <location>
        <begin position="83"/>
        <end position="107"/>
    </location>
</feature>
<feature type="transmembrane region" description="Helical" evidence="2">
    <location>
        <begin position="34"/>
        <end position="52"/>
    </location>
</feature>
<dbReference type="GeneID" id="96228441"/>
<gene>
    <name evidence="3" type="ORF">ERS852526_01150</name>
</gene>
<dbReference type="OrthoDB" id="9910870at2"/>
<keyword evidence="2" id="KW-1133">Transmembrane helix</keyword>
<accession>A0A174NBV5</accession>
<evidence type="ECO:0000256" key="1">
    <source>
        <dbReference type="SAM" id="MobiDB-lite"/>
    </source>
</evidence>
<organism evidence="3 4">
    <name type="scientific">Dorea longicatena</name>
    <dbReference type="NCBI Taxonomy" id="88431"/>
    <lineage>
        <taxon>Bacteria</taxon>
        <taxon>Bacillati</taxon>
        <taxon>Bacillota</taxon>
        <taxon>Clostridia</taxon>
        <taxon>Lachnospirales</taxon>
        <taxon>Lachnospiraceae</taxon>
        <taxon>Dorea</taxon>
    </lineage>
</organism>
<evidence type="ECO:0000256" key="2">
    <source>
        <dbReference type="SAM" id="Phobius"/>
    </source>
</evidence>
<dbReference type="AlphaFoldDB" id="A0A174NBV5"/>
<protein>
    <submittedName>
        <fullName evidence="3">Uncharacterized protein</fullName>
    </submittedName>
</protein>
<feature type="transmembrane region" description="Helical" evidence="2">
    <location>
        <begin position="6"/>
        <end position="22"/>
    </location>
</feature>
<keyword evidence="2" id="KW-0812">Transmembrane</keyword>
<dbReference type="Proteomes" id="UP000095485">
    <property type="component" value="Unassembled WGS sequence"/>
</dbReference>
<evidence type="ECO:0000313" key="4">
    <source>
        <dbReference type="Proteomes" id="UP000095485"/>
    </source>
</evidence>
<reference evidence="3 4" key="1">
    <citation type="submission" date="2015-09" db="EMBL/GenBank/DDBJ databases">
        <authorList>
            <consortium name="Pathogen Informatics"/>
        </authorList>
    </citation>
    <scope>NUCLEOTIDE SEQUENCE [LARGE SCALE GENOMIC DNA]</scope>
    <source>
        <strain evidence="3 4">2789STDY5834914</strain>
    </source>
</reference>
<feature type="compositionally biased region" description="Basic and acidic residues" evidence="1">
    <location>
        <begin position="89"/>
        <end position="107"/>
    </location>
</feature>
<dbReference type="EMBL" id="CZAY01000007">
    <property type="protein sequence ID" value="CUP43920.1"/>
    <property type="molecule type" value="Genomic_DNA"/>
</dbReference>
<keyword evidence="2" id="KW-0472">Membrane</keyword>